<evidence type="ECO:0000313" key="2">
    <source>
        <dbReference type="Proteomes" id="UP001266305"/>
    </source>
</evidence>
<sequence>MGTIASPPSSSQDYHTWDSAFCGPGQTLCPKKEQAQSKWHVGTQGLCMPGKAQLAQRAIIHLCKEGGQQGTQLNFIANEFVIGFKMVVTGFKKKDQKVASYSSASTSSWSWNRLPLHQRCLQHHQRALCQSAEAGPGPTHGHVSAAQGHQTSILDIIHIHREALTNDTVSRQHVAERMTSGSQEQDFFGHFD</sequence>
<name>A0ABQ9URX3_SAGOE</name>
<accession>A0ABQ9URX3</accession>
<comment type="caution">
    <text evidence="1">The sequence shown here is derived from an EMBL/GenBank/DDBJ whole genome shotgun (WGS) entry which is preliminary data.</text>
</comment>
<gene>
    <name evidence="1" type="ORF">P7K49_021169</name>
</gene>
<reference evidence="1 2" key="1">
    <citation type="submission" date="2023-05" db="EMBL/GenBank/DDBJ databases">
        <title>B98-5 Cell Line De Novo Hybrid Assembly: An Optical Mapping Approach.</title>
        <authorList>
            <person name="Kananen K."/>
            <person name="Auerbach J.A."/>
            <person name="Kautto E."/>
            <person name="Blachly J.S."/>
        </authorList>
    </citation>
    <scope>NUCLEOTIDE SEQUENCE [LARGE SCALE GENOMIC DNA]</scope>
    <source>
        <strain evidence="1">B95-8</strain>
        <tissue evidence="1">Cell line</tissue>
    </source>
</reference>
<keyword evidence="2" id="KW-1185">Reference proteome</keyword>
<dbReference type="EMBL" id="JASSZA010000010">
    <property type="protein sequence ID" value="KAK2099821.1"/>
    <property type="molecule type" value="Genomic_DNA"/>
</dbReference>
<protein>
    <submittedName>
        <fullName evidence="1">Uncharacterized protein</fullName>
    </submittedName>
</protein>
<organism evidence="1 2">
    <name type="scientific">Saguinus oedipus</name>
    <name type="common">Cotton-top tamarin</name>
    <name type="synonym">Oedipomidas oedipus</name>
    <dbReference type="NCBI Taxonomy" id="9490"/>
    <lineage>
        <taxon>Eukaryota</taxon>
        <taxon>Metazoa</taxon>
        <taxon>Chordata</taxon>
        <taxon>Craniata</taxon>
        <taxon>Vertebrata</taxon>
        <taxon>Euteleostomi</taxon>
        <taxon>Mammalia</taxon>
        <taxon>Eutheria</taxon>
        <taxon>Euarchontoglires</taxon>
        <taxon>Primates</taxon>
        <taxon>Haplorrhini</taxon>
        <taxon>Platyrrhini</taxon>
        <taxon>Cebidae</taxon>
        <taxon>Callitrichinae</taxon>
        <taxon>Saguinus</taxon>
    </lineage>
</organism>
<evidence type="ECO:0000313" key="1">
    <source>
        <dbReference type="EMBL" id="KAK2099821.1"/>
    </source>
</evidence>
<proteinExistence type="predicted"/>
<dbReference type="Proteomes" id="UP001266305">
    <property type="component" value="Unassembled WGS sequence"/>
</dbReference>